<dbReference type="Proteomes" id="UP000694044">
    <property type="component" value="Unassembled WGS sequence"/>
</dbReference>
<gene>
    <name evidence="2" type="ORF">PHYPSEUDO_011548</name>
</gene>
<organism evidence="2 3">
    <name type="scientific">Phytophthora pseudosyringae</name>
    <dbReference type="NCBI Taxonomy" id="221518"/>
    <lineage>
        <taxon>Eukaryota</taxon>
        <taxon>Sar</taxon>
        <taxon>Stramenopiles</taxon>
        <taxon>Oomycota</taxon>
        <taxon>Peronosporomycetes</taxon>
        <taxon>Peronosporales</taxon>
        <taxon>Peronosporaceae</taxon>
        <taxon>Phytophthora</taxon>
    </lineage>
</organism>
<sequence length="154" mass="15911">MSTRGRSRERRPAAAVPRQEQLMSGGGLVAVGRDEGKKDGDEVMSGRESGSGTPLVTAATERRLALERANALLSEYCLTEESHASATTDAVPSAEEGDGNTIAGVVSSTEEGGAIATTVETAPEFAMKLSGHLVPDSDRVAQRGDARARRSGGA</sequence>
<comment type="caution">
    <text evidence="2">The sequence shown here is derived from an EMBL/GenBank/DDBJ whole genome shotgun (WGS) entry which is preliminary data.</text>
</comment>
<evidence type="ECO:0000313" key="2">
    <source>
        <dbReference type="EMBL" id="KAG7377494.1"/>
    </source>
</evidence>
<accession>A0A8T1VD94</accession>
<keyword evidence="3" id="KW-1185">Reference proteome</keyword>
<feature type="region of interest" description="Disordered" evidence="1">
    <location>
        <begin position="84"/>
        <end position="109"/>
    </location>
</feature>
<proteinExistence type="predicted"/>
<feature type="compositionally biased region" description="Basic and acidic residues" evidence="1">
    <location>
        <begin position="135"/>
        <end position="148"/>
    </location>
</feature>
<dbReference type="AlphaFoldDB" id="A0A8T1VD94"/>
<reference evidence="2" key="1">
    <citation type="submission" date="2021-02" db="EMBL/GenBank/DDBJ databases">
        <authorList>
            <person name="Palmer J.M."/>
        </authorList>
    </citation>
    <scope>NUCLEOTIDE SEQUENCE</scope>
    <source>
        <strain evidence="2">SCRP734</strain>
    </source>
</reference>
<name>A0A8T1VD94_9STRA</name>
<evidence type="ECO:0000313" key="3">
    <source>
        <dbReference type="Proteomes" id="UP000694044"/>
    </source>
</evidence>
<evidence type="ECO:0000256" key="1">
    <source>
        <dbReference type="SAM" id="MobiDB-lite"/>
    </source>
</evidence>
<protein>
    <submittedName>
        <fullName evidence="2">Uncharacterized protein</fullName>
    </submittedName>
</protein>
<feature type="region of interest" description="Disordered" evidence="1">
    <location>
        <begin position="130"/>
        <end position="154"/>
    </location>
</feature>
<feature type="compositionally biased region" description="Basic and acidic residues" evidence="1">
    <location>
        <begin position="32"/>
        <end position="45"/>
    </location>
</feature>
<feature type="region of interest" description="Disordered" evidence="1">
    <location>
        <begin position="1"/>
        <end position="57"/>
    </location>
</feature>
<dbReference type="EMBL" id="JAGDFM010000518">
    <property type="protein sequence ID" value="KAG7377494.1"/>
    <property type="molecule type" value="Genomic_DNA"/>
</dbReference>